<evidence type="ECO:0000259" key="3">
    <source>
        <dbReference type="SMART" id="SM00636"/>
    </source>
</evidence>
<dbReference type="InterPro" id="IPR017853">
    <property type="entry name" value="GH"/>
</dbReference>
<dbReference type="AlphaFoldDB" id="A0A0L0H317"/>
<dbReference type="InterPro" id="IPR011583">
    <property type="entry name" value="Chitinase_II/V-like_cat"/>
</dbReference>
<dbReference type="EMBL" id="KQ257474">
    <property type="protein sequence ID" value="KNC95855.1"/>
    <property type="molecule type" value="Genomic_DNA"/>
</dbReference>
<dbReference type="RefSeq" id="XP_016603895.1">
    <property type="nucleotide sequence ID" value="XM_016756875.1"/>
</dbReference>
<dbReference type="Proteomes" id="UP000053201">
    <property type="component" value="Unassembled WGS sequence"/>
</dbReference>
<dbReference type="SMART" id="SM00636">
    <property type="entry name" value="Glyco_18"/>
    <property type="match status" value="1"/>
</dbReference>
<dbReference type="STRING" id="645134.A0A0L0H317"/>
<proteinExistence type="inferred from homology"/>
<accession>A0A0L0H317</accession>
<comment type="similarity">
    <text evidence="1">Belongs to the glycosyl hydrolase 18 family.</text>
</comment>
<dbReference type="GeneID" id="27691863"/>
<keyword evidence="5" id="KW-1185">Reference proteome</keyword>
<dbReference type="VEuPathDB" id="FungiDB:SPPG_08720"/>
<dbReference type="GO" id="GO:0005975">
    <property type="term" value="P:carbohydrate metabolic process"/>
    <property type="evidence" value="ECO:0007669"/>
    <property type="project" value="InterPro"/>
</dbReference>
<dbReference type="InParanoid" id="A0A0L0H317"/>
<dbReference type="Pfam" id="PF00704">
    <property type="entry name" value="Glyco_hydro_18"/>
    <property type="match status" value="1"/>
</dbReference>
<gene>
    <name evidence="4" type="ORF">SPPG_08720</name>
</gene>
<dbReference type="PANTHER" id="PTHR46066:SF2">
    <property type="entry name" value="CHITINASE DOMAIN-CONTAINING PROTEIN 1"/>
    <property type="match status" value="1"/>
</dbReference>
<evidence type="ECO:0000313" key="5">
    <source>
        <dbReference type="Proteomes" id="UP000053201"/>
    </source>
</evidence>
<dbReference type="OMA" id="ETHAFIY"/>
<dbReference type="GO" id="GO:0008061">
    <property type="term" value="F:chitin binding"/>
    <property type="evidence" value="ECO:0007669"/>
    <property type="project" value="InterPro"/>
</dbReference>
<reference evidence="4 5" key="1">
    <citation type="submission" date="2009-08" db="EMBL/GenBank/DDBJ databases">
        <title>The Genome Sequence of Spizellomyces punctatus strain DAOM BR117.</title>
        <authorList>
            <consortium name="The Broad Institute Genome Sequencing Platform"/>
            <person name="Russ C."/>
            <person name="Cuomo C."/>
            <person name="Shea T."/>
            <person name="Young S.K."/>
            <person name="Zeng Q."/>
            <person name="Koehrsen M."/>
            <person name="Haas B."/>
            <person name="Borodovsky M."/>
            <person name="Guigo R."/>
            <person name="Alvarado L."/>
            <person name="Berlin A."/>
            <person name="Bochicchio J."/>
            <person name="Borenstein D."/>
            <person name="Chapman S."/>
            <person name="Chen Z."/>
            <person name="Engels R."/>
            <person name="Freedman E."/>
            <person name="Gellesch M."/>
            <person name="Goldberg J."/>
            <person name="Griggs A."/>
            <person name="Gujja S."/>
            <person name="Heiman D."/>
            <person name="Hepburn T."/>
            <person name="Howarth C."/>
            <person name="Jen D."/>
            <person name="Larson L."/>
            <person name="Lewis B."/>
            <person name="Mehta T."/>
            <person name="Park D."/>
            <person name="Pearson M."/>
            <person name="Roberts A."/>
            <person name="Saif S."/>
            <person name="Shenoy N."/>
            <person name="Sisk P."/>
            <person name="Stolte C."/>
            <person name="Sykes S."/>
            <person name="Thomson T."/>
            <person name="Walk T."/>
            <person name="White J."/>
            <person name="Yandava C."/>
            <person name="Burger G."/>
            <person name="Gray M.W."/>
            <person name="Holland P.W.H."/>
            <person name="King N."/>
            <person name="Lang F.B.F."/>
            <person name="Roger A.J."/>
            <person name="Ruiz-Trillo I."/>
            <person name="Lander E."/>
            <person name="Nusbaum C."/>
        </authorList>
    </citation>
    <scope>NUCLEOTIDE SEQUENCE [LARGE SCALE GENOMIC DNA]</scope>
    <source>
        <strain evidence="4 5">DAOM BR117</strain>
    </source>
</reference>
<organism evidence="4 5">
    <name type="scientific">Spizellomyces punctatus (strain DAOM BR117)</name>
    <dbReference type="NCBI Taxonomy" id="645134"/>
    <lineage>
        <taxon>Eukaryota</taxon>
        <taxon>Fungi</taxon>
        <taxon>Fungi incertae sedis</taxon>
        <taxon>Chytridiomycota</taxon>
        <taxon>Chytridiomycota incertae sedis</taxon>
        <taxon>Chytridiomycetes</taxon>
        <taxon>Spizellomycetales</taxon>
        <taxon>Spizellomycetaceae</taxon>
        <taxon>Spizellomyces</taxon>
    </lineage>
</organism>
<feature type="domain" description="Chitinase II/V-like catalytic" evidence="3">
    <location>
        <begin position="69"/>
        <end position="372"/>
    </location>
</feature>
<protein>
    <recommendedName>
        <fullName evidence="2">Chitinase domain-containing protein 1</fullName>
    </recommendedName>
</protein>
<sequence length="375" mass="42388">MRSKPHNVPGPGDNRIDDVLWIFVNFFNAQHKSDPGMGLRLCLKKFATFAKLAFVLLPTLGATQVPLNMQLHAWIYPGSPALNAPDTYRSVRIHVLRPQYFTLQPNGILKLDKEDPDDLFDTKNGFSLTNVADIKAHSDEQLVTVSCQLDAFRAVYTDIEKRNAFILTLVDFCNEYGLTGIDLDLEAFSKWSDADYANYKSLVSDLGMLLQSHNRKLSVCGPTDYDPSNQNYRWRYEDFINLPVDYITPMCYDYQWLDEVGAPIAPLKWIHVWTQYLLSLGISTGRLVIGLPSYSYRVNKHNGTVTLTTLEVAKALGVYDPNRREATSAEIMVDDAQGDKWVISDNVSLREKVQAAHMAGASKISVWHLGGNEWF</sequence>
<dbReference type="Gene3D" id="3.20.20.80">
    <property type="entry name" value="Glycosidases"/>
    <property type="match status" value="1"/>
</dbReference>
<dbReference type="PANTHER" id="PTHR46066">
    <property type="entry name" value="CHITINASE DOMAIN-CONTAINING PROTEIN 1 FAMILY MEMBER"/>
    <property type="match status" value="1"/>
</dbReference>
<name>A0A0L0H317_SPIPD</name>
<dbReference type="SUPFAM" id="SSF51445">
    <property type="entry name" value="(Trans)glycosidases"/>
    <property type="match status" value="1"/>
</dbReference>
<dbReference type="OrthoDB" id="73875at2759"/>
<dbReference type="InterPro" id="IPR001223">
    <property type="entry name" value="Glyco_hydro18_cat"/>
</dbReference>
<evidence type="ECO:0000313" key="4">
    <source>
        <dbReference type="EMBL" id="KNC95855.1"/>
    </source>
</evidence>
<evidence type="ECO:0000256" key="1">
    <source>
        <dbReference type="ARBA" id="ARBA00009336"/>
    </source>
</evidence>
<evidence type="ECO:0000256" key="2">
    <source>
        <dbReference type="ARBA" id="ARBA00040976"/>
    </source>
</evidence>